<evidence type="ECO:0000259" key="5">
    <source>
        <dbReference type="PROSITE" id="PS51918"/>
    </source>
</evidence>
<keyword evidence="2" id="KW-0479">Metal-binding</keyword>
<dbReference type="SUPFAM" id="SSF102114">
    <property type="entry name" value="Radical SAM enzymes"/>
    <property type="match status" value="1"/>
</dbReference>
<proteinExistence type="predicted"/>
<reference evidence="6 7" key="1">
    <citation type="submission" date="2018-06" db="EMBL/GenBank/DDBJ databases">
        <authorList>
            <consortium name="Pathogen Informatics"/>
            <person name="Doyle S."/>
        </authorList>
    </citation>
    <scope>NUCLEOTIDE SEQUENCE [LARGE SCALE GENOMIC DNA]</scope>
    <source>
        <strain evidence="6 7">NCTC1934</strain>
    </source>
</reference>
<dbReference type="Proteomes" id="UP000255467">
    <property type="component" value="Unassembled WGS sequence"/>
</dbReference>
<dbReference type="InterPro" id="IPR013785">
    <property type="entry name" value="Aldolase_TIM"/>
</dbReference>
<dbReference type="InterPro" id="IPR007197">
    <property type="entry name" value="rSAM"/>
</dbReference>
<dbReference type="RefSeq" id="WP_039819001.1">
    <property type="nucleotide sequence ID" value="NZ_UGRY01000008.1"/>
</dbReference>
<gene>
    <name evidence="6" type="ORF">NCTC1934_06953</name>
</gene>
<dbReference type="Pfam" id="PF04055">
    <property type="entry name" value="Radical_SAM"/>
    <property type="match status" value="1"/>
</dbReference>
<evidence type="ECO:0000313" key="6">
    <source>
        <dbReference type="EMBL" id="SUD49599.1"/>
    </source>
</evidence>
<sequence length="322" mass="35195">MTRIPLAITATSPTDTRGRVVVEWIMSSVCNYACHYCPIYLHDNRVRWPDYDSVRRFVDIVADHYQGRDITFLLSGGEITLWPPLPRLAADLRARGIAVAILSNGTRPISWWTTHARAFDHVLLSYHHERADGDHFRTVVATVADQTSVDVNVVIDPAAFAAVMALAATIQSDGRAPVHRKIMFLDGWRTPADYTPDQHTALTAALATETTQPVSRAAAVLGGDPHVEFSDGSVSVLTPAQIIDADANHWPGWTCRVGTETLWIRFDEIYRASCRQGGPLGSIFDSHPNLPVDSVTCTAASCNCIAGIKATKTAPLPTNRGD</sequence>
<organism evidence="6 7">
    <name type="scientific">Nocardia otitidiscaviarum</name>
    <dbReference type="NCBI Taxonomy" id="1823"/>
    <lineage>
        <taxon>Bacteria</taxon>
        <taxon>Bacillati</taxon>
        <taxon>Actinomycetota</taxon>
        <taxon>Actinomycetes</taxon>
        <taxon>Mycobacteriales</taxon>
        <taxon>Nocardiaceae</taxon>
        <taxon>Nocardia</taxon>
    </lineage>
</organism>
<protein>
    <submittedName>
        <fullName evidence="6">Radical SAM superfamily</fullName>
    </submittedName>
</protein>
<dbReference type="Gene3D" id="3.20.20.70">
    <property type="entry name" value="Aldolase class I"/>
    <property type="match status" value="1"/>
</dbReference>
<dbReference type="CDD" id="cd01335">
    <property type="entry name" value="Radical_SAM"/>
    <property type="match status" value="1"/>
</dbReference>
<dbReference type="GO" id="GO:0003824">
    <property type="term" value="F:catalytic activity"/>
    <property type="evidence" value="ECO:0007669"/>
    <property type="project" value="InterPro"/>
</dbReference>
<evidence type="ECO:0000256" key="3">
    <source>
        <dbReference type="ARBA" id="ARBA00023004"/>
    </source>
</evidence>
<dbReference type="SFLD" id="SFLDS00029">
    <property type="entry name" value="Radical_SAM"/>
    <property type="match status" value="1"/>
</dbReference>
<accession>A0A379JLQ8</accession>
<keyword evidence="7" id="KW-1185">Reference proteome</keyword>
<dbReference type="GO" id="GO:0051536">
    <property type="term" value="F:iron-sulfur cluster binding"/>
    <property type="evidence" value="ECO:0007669"/>
    <property type="project" value="UniProtKB-KW"/>
</dbReference>
<dbReference type="InterPro" id="IPR058240">
    <property type="entry name" value="rSAM_sf"/>
</dbReference>
<dbReference type="EMBL" id="UGRY01000008">
    <property type="protein sequence ID" value="SUD49599.1"/>
    <property type="molecule type" value="Genomic_DNA"/>
</dbReference>
<dbReference type="OrthoDB" id="9782387at2"/>
<dbReference type="PROSITE" id="PS51918">
    <property type="entry name" value="RADICAL_SAM"/>
    <property type="match status" value="1"/>
</dbReference>
<evidence type="ECO:0000313" key="7">
    <source>
        <dbReference type="Proteomes" id="UP000255467"/>
    </source>
</evidence>
<keyword evidence="1" id="KW-0949">S-adenosyl-L-methionine</keyword>
<evidence type="ECO:0000256" key="1">
    <source>
        <dbReference type="ARBA" id="ARBA00022691"/>
    </source>
</evidence>
<evidence type="ECO:0000256" key="2">
    <source>
        <dbReference type="ARBA" id="ARBA00022723"/>
    </source>
</evidence>
<evidence type="ECO:0000256" key="4">
    <source>
        <dbReference type="ARBA" id="ARBA00023014"/>
    </source>
</evidence>
<feature type="domain" description="Radical SAM core" evidence="5">
    <location>
        <begin position="16"/>
        <end position="224"/>
    </location>
</feature>
<dbReference type="GO" id="GO:0046872">
    <property type="term" value="F:metal ion binding"/>
    <property type="evidence" value="ECO:0007669"/>
    <property type="project" value="UniProtKB-KW"/>
</dbReference>
<keyword evidence="3" id="KW-0408">Iron</keyword>
<keyword evidence="4" id="KW-0411">Iron-sulfur</keyword>
<dbReference type="AlphaFoldDB" id="A0A379JLQ8"/>
<name>A0A379JLQ8_9NOCA</name>